<protein>
    <submittedName>
        <fullName evidence="2">FAD synthetase</fullName>
    </submittedName>
</protein>
<dbReference type="AlphaFoldDB" id="A0A1Y3TYD9"/>
<dbReference type="GO" id="GO:0003824">
    <property type="term" value="F:catalytic activity"/>
    <property type="evidence" value="ECO:0007669"/>
    <property type="project" value="InterPro"/>
</dbReference>
<dbReference type="Gene3D" id="3.40.50.620">
    <property type="entry name" value="HUPs"/>
    <property type="match status" value="1"/>
</dbReference>
<dbReference type="InterPro" id="IPR014729">
    <property type="entry name" value="Rossmann-like_a/b/a_fold"/>
</dbReference>
<dbReference type="SUPFAM" id="SSF52402">
    <property type="entry name" value="Adenine nucleotide alpha hydrolases-like"/>
    <property type="match status" value="1"/>
</dbReference>
<reference evidence="3" key="1">
    <citation type="submission" date="2017-04" db="EMBL/GenBank/DDBJ databases">
        <title>Function of individual gut microbiota members based on whole genome sequencing of pure cultures obtained from chicken caecum.</title>
        <authorList>
            <person name="Medvecky M."/>
            <person name="Cejkova D."/>
            <person name="Polansky O."/>
            <person name="Karasova D."/>
            <person name="Kubasova T."/>
            <person name="Cizek A."/>
            <person name="Rychlik I."/>
        </authorList>
    </citation>
    <scope>NUCLEOTIDE SEQUENCE [LARGE SCALE GENOMIC DNA]</scope>
    <source>
        <strain evidence="3">An75</strain>
    </source>
</reference>
<dbReference type="Proteomes" id="UP000195455">
    <property type="component" value="Unassembled WGS sequence"/>
</dbReference>
<sequence>MYSYTWDTETGGLLLNTSPLSFSKEPRPVYYKELDILGFDRYWNYAKNDTYPYMWAEANNYFYRGRLVAKTKGGSLYIAPELVIVEDPEPDGMPLRFVDIPAMVEKNRDLIEKLAADTIKRIYNTYVEYMNKVDVFYVAFSGGKDSVVTLDLVQRALPHNKFKVLFGDTGMEFPDTYTAVNNIEKQCAEQEIEFVRAKSDFSPEDSWQKFGPPATVTRWCCSVHKTAPQVLSLRELTGKSNFTGMAFIGVRASESLSRSEYDYVSLGEKHKGQYSCNPILEWNSAELYAYIFTEDICISEAYKKGNRRVGCLVCPRATERNDFMARAWYTKEFDALINTVKNLYQKSFDSESQLEEFIANGGWKARKNGRDIDIPLNYVEGSRKGYNSIKISQAKTPWKEWIKTIGVLLNDTNPYRILFRNEQYTLDVIEDGNDIEVRYDSELPRYNPLFIKLLKNVFRKSACCIGCRECEADCHNGCISMKGGIFNISDNCVHCSQCHKVEKGCLVYKSLEMPKGGLKMSATKSLNCYSHHAPKMEWFTQYFMFKNDFDENHSLGSQMYSFFKRFLRDAELLDESGFSKTAQVIDELGLDNDASWAIMLVNLAYTPQINWVVKRMKMNESYLRDYTLSLLVADGAKESWVKDIWSSFARIAELPFNAVGFGFPVKEKSRLVSITRTPWQTPNPIVILYSLFKFAEACGNYYQFTLSRLLNHDIESDGISPTEIFGLDREQMEKLLNGLSINYPDYINASFTLDLENITLNSEKTSKDVLKLF</sequence>
<dbReference type="PANTHER" id="PTHR43196:SF2">
    <property type="entry name" value="PHOSPHOADENOSINE PHOSPHOSULFATE REDUCTASE"/>
    <property type="match status" value="1"/>
</dbReference>
<comment type="caution">
    <text evidence="2">The sequence shown here is derived from an EMBL/GenBank/DDBJ whole genome shotgun (WGS) entry which is preliminary data.</text>
</comment>
<proteinExistence type="predicted"/>
<dbReference type="PROSITE" id="PS51379">
    <property type="entry name" value="4FE4S_FER_2"/>
    <property type="match status" value="1"/>
</dbReference>
<evidence type="ECO:0000259" key="1">
    <source>
        <dbReference type="PROSITE" id="PS51379"/>
    </source>
</evidence>
<dbReference type="InterPro" id="IPR050128">
    <property type="entry name" value="Sulfate_adenylyltrnsfr_sub2"/>
</dbReference>
<dbReference type="RefSeq" id="WP_087989688.1">
    <property type="nucleotide sequence ID" value="NZ_NFHM01000017.1"/>
</dbReference>
<organism evidence="2 3">
    <name type="scientific">Anaerotignum lactatifermentans</name>
    <dbReference type="NCBI Taxonomy" id="160404"/>
    <lineage>
        <taxon>Bacteria</taxon>
        <taxon>Bacillati</taxon>
        <taxon>Bacillota</taxon>
        <taxon>Clostridia</taxon>
        <taxon>Lachnospirales</taxon>
        <taxon>Anaerotignaceae</taxon>
        <taxon>Anaerotignum</taxon>
    </lineage>
</organism>
<dbReference type="InterPro" id="IPR002500">
    <property type="entry name" value="PAPS_reduct_dom"/>
</dbReference>
<dbReference type="SUPFAM" id="SSF54862">
    <property type="entry name" value="4Fe-4S ferredoxins"/>
    <property type="match status" value="1"/>
</dbReference>
<dbReference type="InterPro" id="IPR017896">
    <property type="entry name" value="4Fe4S_Fe-S-bd"/>
</dbReference>
<name>A0A1Y3TYD9_9FIRM</name>
<evidence type="ECO:0000313" key="2">
    <source>
        <dbReference type="EMBL" id="OUN41604.1"/>
    </source>
</evidence>
<gene>
    <name evidence="2" type="ORF">B5G26_11025</name>
</gene>
<dbReference type="PANTHER" id="PTHR43196">
    <property type="entry name" value="SULFATE ADENYLYLTRANSFERASE SUBUNIT 2"/>
    <property type="match status" value="1"/>
</dbReference>
<dbReference type="EMBL" id="NFHM01000017">
    <property type="protein sequence ID" value="OUN41604.1"/>
    <property type="molecule type" value="Genomic_DNA"/>
</dbReference>
<feature type="domain" description="4Fe-4S ferredoxin-type" evidence="1">
    <location>
        <begin position="454"/>
        <end position="484"/>
    </location>
</feature>
<dbReference type="Pfam" id="PF01507">
    <property type="entry name" value="PAPS_reduct"/>
    <property type="match status" value="1"/>
</dbReference>
<evidence type="ECO:0000313" key="3">
    <source>
        <dbReference type="Proteomes" id="UP000195455"/>
    </source>
</evidence>
<accession>A0A1Y3TYD9</accession>